<gene>
    <name evidence="1" type="ORF">MARPO_0062s0063</name>
</gene>
<accession>A0A2R6WS40</accession>
<dbReference type="AlphaFoldDB" id="A0A2R6WS40"/>
<evidence type="ECO:0000313" key="1">
    <source>
        <dbReference type="EMBL" id="PTQ36644.1"/>
    </source>
</evidence>
<sequence length="118" mass="12856">MTLLVMTAAESATRDSLCAPLSLPLPLSRARVSISIFLLALRSLAARCELSALRDEFSSSITSSDLSQNGNGKQFHILHCDYNSSPRVKRMESVCALISTTGENPISAIQCHDFFTYS</sequence>
<reference evidence="2" key="1">
    <citation type="journal article" date="2017" name="Cell">
        <title>Insights into land plant evolution garnered from the Marchantia polymorpha genome.</title>
        <authorList>
            <person name="Bowman J.L."/>
            <person name="Kohchi T."/>
            <person name="Yamato K.T."/>
            <person name="Jenkins J."/>
            <person name="Shu S."/>
            <person name="Ishizaki K."/>
            <person name="Yamaoka S."/>
            <person name="Nishihama R."/>
            <person name="Nakamura Y."/>
            <person name="Berger F."/>
            <person name="Adam C."/>
            <person name="Aki S.S."/>
            <person name="Althoff F."/>
            <person name="Araki T."/>
            <person name="Arteaga-Vazquez M.A."/>
            <person name="Balasubrmanian S."/>
            <person name="Barry K."/>
            <person name="Bauer D."/>
            <person name="Boehm C.R."/>
            <person name="Briginshaw L."/>
            <person name="Caballero-Perez J."/>
            <person name="Catarino B."/>
            <person name="Chen F."/>
            <person name="Chiyoda S."/>
            <person name="Chovatia M."/>
            <person name="Davies K.M."/>
            <person name="Delmans M."/>
            <person name="Demura T."/>
            <person name="Dierschke T."/>
            <person name="Dolan L."/>
            <person name="Dorantes-Acosta A.E."/>
            <person name="Eklund D.M."/>
            <person name="Florent S.N."/>
            <person name="Flores-Sandoval E."/>
            <person name="Fujiyama A."/>
            <person name="Fukuzawa H."/>
            <person name="Galik B."/>
            <person name="Grimanelli D."/>
            <person name="Grimwood J."/>
            <person name="Grossniklaus U."/>
            <person name="Hamada T."/>
            <person name="Haseloff J."/>
            <person name="Hetherington A.J."/>
            <person name="Higo A."/>
            <person name="Hirakawa Y."/>
            <person name="Hundley H.N."/>
            <person name="Ikeda Y."/>
            <person name="Inoue K."/>
            <person name="Inoue S.I."/>
            <person name="Ishida S."/>
            <person name="Jia Q."/>
            <person name="Kakita M."/>
            <person name="Kanazawa T."/>
            <person name="Kawai Y."/>
            <person name="Kawashima T."/>
            <person name="Kennedy M."/>
            <person name="Kinose K."/>
            <person name="Kinoshita T."/>
            <person name="Kohara Y."/>
            <person name="Koide E."/>
            <person name="Komatsu K."/>
            <person name="Kopischke S."/>
            <person name="Kubo M."/>
            <person name="Kyozuka J."/>
            <person name="Lagercrantz U."/>
            <person name="Lin S.S."/>
            <person name="Lindquist E."/>
            <person name="Lipzen A.M."/>
            <person name="Lu C.W."/>
            <person name="De Luna E."/>
            <person name="Martienssen R.A."/>
            <person name="Minamino N."/>
            <person name="Mizutani M."/>
            <person name="Mizutani M."/>
            <person name="Mochizuki N."/>
            <person name="Monte I."/>
            <person name="Mosher R."/>
            <person name="Nagasaki H."/>
            <person name="Nakagami H."/>
            <person name="Naramoto S."/>
            <person name="Nishitani K."/>
            <person name="Ohtani M."/>
            <person name="Okamoto T."/>
            <person name="Okumura M."/>
            <person name="Phillips J."/>
            <person name="Pollak B."/>
            <person name="Reinders A."/>
            <person name="Rovekamp M."/>
            <person name="Sano R."/>
            <person name="Sawa S."/>
            <person name="Schmid M.W."/>
            <person name="Shirakawa M."/>
            <person name="Solano R."/>
            <person name="Spunde A."/>
            <person name="Suetsugu N."/>
            <person name="Sugano S."/>
            <person name="Sugiyama A."/>
            <person name="Sun R."/>
            <person name="Suzuki Y."/>
            <person name="Takenaka M."/>
            <person name="Takezawa D."/>
            <person name="Tomogane H."/>
            <person name="Tsuzuki M."/>
            <person name="Ueda T."/>
            <person name="Umeda M."/>
            <person name="Ward J.M."/>
            <person name="Watanabe Y."/>
            <person name="Yazaki K."/>
            <person name="Yokoyama R."/>
            <person name="Yoshitake Y."/>
            <person name="Yotsui I."/>
            <person name="Zachgo S."/>
            <person name="Schmutz J."/>
        </authorList>
    </citation>
    <scope>NUCLEOTIDE SEQUENCE [LARGE SCALE GENOMIC DNA]</scope>
    <source>
        <strain evidence="2">Tak-1</strain>
    </source>
</reference>
<evidence type="ECO:0000313" key="2">
    <source>
        <dbReference type="Proteomes" id="UP000244005"/>
    </source>
</evidence>
<dbReference type="Proteomes" id="UP000244005">
    <property type="component" value="Unassembled WGS sequence"/>
</dbReference>
<keyword evidence="2" id="KW-1185">Reference proteome</keyword>
<dbReference type="Gramene" id="Mp7g04630.1">
    <property type="protein sequence ID" value="Mp7g04630.1.cds1"/>
    <property type="gene ID" value="Mp7g04630"/>
</dbReference>
<proteinExistence type="predicted"/>
<protein>
    <submittedName>
        <fullName evidence="1">Uncharacterized protein</fullName>
    </submittedName>
</protein>
<organism evidence="1 2">
    <name type="scientific">Marchantia polymorpha</name>
    <name type="common">Common liverwort</name>
    <name type="synonym">Marchantia aquatica</name>
    <dbReference type="NCBI Taxonomy" id="3197"/>
    <lineage>
        <taxon>Eukaryota</taxon>
        <taxon>Viridiplantae</taxon>
        <taxon>Streptophyta</taxon>
        <taxon>Embryophyta</taxon>
        <taxon>Marchantiophyta</taxon>
        <taxon>Marchantiopsida</taxon>
        <taxon>Marchantiidae</taxon>
        <taxon>Marchantiales</taxon>
        <taxon>Marchantiaceae</taxon>
        <taxon>Marchantia</taxon>
    </lineage>
</organism>
<name>A0A2R6WS40_MARPO</name>
<dbReference type="EMBL" id="KZ772734">
    <property type="protein sequence ID" value="PTQ36644.1"/>
    <property type="molecule type" value="Genomic_DNA"/>
</dbReference>